<keyword evidence="4" id="KW-1185">Reference proteome</keyword>
<evidence type="ECO:0000256" key="1">
    <source>
        <dbReference type="SAM" id="MobiDB-lite"/>
    </source>
</evidence>
<dbReference type="RefSeq" id="WP_199388230.1">
    <property type="nucleotide sequence ID" value="NZ_JAEMHL010000002.1"/>
</dbReference>
<accession>A0ABS0YBL4</accession>
<gene>
    <name evidence="3" type="ORF">JFN91_05750</name>
</gene>
<comment type="caution">
    <text evidence="3">The sequence shown here is derived from an EMBL/GenBank/DDBJ whole genome shotgun (WGS) entry which is preliminary data.</text>
</comment>
<evidence type="ECO:0008006" key="5">
    <source>
        <dbReference type="Google" id="ProtNLM"/>
    </source>
</evidence>
<evidence type="ECO:0000313" key="4">
    <source>
        <dbReference type="Proteomes" id="UP000614714"/>
    </source>
</evidence>
<proteinExistence type="predicted"/>
<protein>
    <recommendedName>
        <fullName evidence="5">General secretion pathway protein B</fullName>
    </recommendedName>
</protein>
<sequence length="281" mass="28307">MSSILKALEKVDESQRSRRPAGTGGLPKARGRRPAWMIPVCTLGGAAIATLATYALMGGFSHRPAQVAVQGADTVTAAPVAAAPAKAAPAVRVEAKEVVAERTAAAPAVAPVAPVKPAQPVTEPAKIAAKSAPVPAATTKQAAQPVAKPVTQAAAKAATPPQIPVKVAAKQLAQPSVAAKAPTVAQPAPVHQAVVQPAPVVAASAPAAAPVAPQKSRPEIRVSGIAWQNSSEASFAMVNGSAMRQGNVVNGYKIEQIYEDSVRFSNGKGNTLVVPLGAGEE</sequence>
<keyword evidence="2" id="KW-0812">Transmembrane</keyword>
<organism evidence="3 4">
    <name type="scientific">Geomonas anaerohicana</name>
    <dbReference type="NCBI Taxonomy" id="2798583"/>
    <lineage>
        <taxon>Bacteria</taxon>
        <taxon>Pseudomonadati</taxon>
        <taxon>Thermodesulfobacteriota</taxon>
        <taxon>Desulfuromonadia</taxon>
        <taxon>Geobacterales</taxon>
        <taxon>Geobacteraceae</taxon>
        <taxon>Geomonas</taxon>
    </lineage>
</organism>
<keyword evidence="2" id="KW-1133">Transmembrane helix</keyword>
<dbReference type="EMBL" id="JAEMHL010000002">
    <property type="protein sequence ID" value="MBJ6749710.1"/>
    <property type="molecule type" value="Genomic_DNA"/>
</dbReference>
<feature type="region of interest" description="Disordered" evidence="1">
    <location>
        <begin position="9"/>
        <end position="30"/>
    </location>
</feature>
<evidence type="ECO:0000256" key="2">
    <source>
        <dbReference type="SAM" id="Phobius"/>
    </source>
</evidence>
<dbReference type="Proteomes" id="UP000614714">
    <property type="component" value="Unassembled WGS sequence"/>
</dbReference>
<reference evidence="3 4" key="1">
    <citation type="submission" date="2020-12" db="EMBL/GenBank/DDBJ databases">
        <title>Geomonas sp. Red421, isolated from paddy soil.</title>
        <authorList>
            <person name="Xu Z."/>
            <person name="Zhang Z."/>
            <person name="Masuda Y."/>
            <person name="Itoh H."/>
            <person name="Senoo K."/>
        </authorList>
    </citation>
    <scope>NUCLEOTIDE SEQUENCE [LARGE SCALE GENOMIC DNA]</scope>
    <source>
        <strain evidence="3 4">Red421</strain>
    </source>
</reference>
<keyword evidence="2" id="KW-0472">Membrane</keyword>
<name>A0ABS0YBL4_9BACT</name>
<evidence type="ECO:0000313" key="3">
    <source>
        <dbReference type="EMBL" id="MBJ6749710.1"/>
    </source>
</evidence>
<feature type="transmembrane region" description="Helical" evidence="2">
    <location>
        <begin position="36"/>
        <end position="57"/>
    </location>
</feature>